<keyword evidence="3" id="KW-1185">Reference proteome</keyword>
<dbReference type="Pfam" id="PF07963">
    <property type="entry name" value="N_methyl"/>
    <property type="match status" value="1"/>
</dbReference>
<feature type="domain" description="DUF1559" evidence="1">
    <location>
        <begin position="33"/>
        <end position="306"/>
    </location>
</feature>
<dbReference type="Pfam" id="PF07596">
    <property type="entry name" value="SBP_bac_10"/>
    <property type="match status" value="1"/>
</dbReference>
<dbReference type="InterPro" id="IPR045584">
    <property type="entry name" value="Pilin-like"/>
</dbReference>
<sequence length="326" mass="35962">MARSRRFGFTLIELLVVIAIIAILIALLLPAVQQAREAARRTQCKNNLKQFGLAFHNYHDVYNSLPNGSHPTPEYFGGGYHMGWAAKLMPYIDQAPRYNAMQAFNPNPITSLGPWRYDTAPHNGRSEIWGPVPGFTCPSSSQGNTAVDIANATYPWQQAQGGLHYRGCSGTSDVIVNNVAITSPTAQPASPSTHWYSDVGTIYPHSRVRIGDVTDGSSNTILLGEISKSDGWTAKNGWGGMQPWTWGIYWYSNQNRLTVDSKHIQWPINARISTFYNNATPYTSYHTGGAHFLLCDGSARFLSENMSLDVLKGMGTRAKGEILGEF</sequence>
<dbReference type="InterPro" id="IPR012902">
    <property type="entry name" value="N_methyl_site"/>
</dbReference>
<dbReference type="SUPFAM" id="SSF54523">
    <property type="entry name" value="Pili subunits"/>
    <property type="match status" value="1"/>
</dbReference>
<dbReference type="AlphaFoldDB" id="A0A517SMS7"/>
<dbReference type="NCBIfam" id="TIGR02532">
    <property type="entry name" value="IV_pilin_GFxxxE"/>
    <property type="match status" value="1"/>
</dbReference>
<dbReference type="PANTHER" id="PTHR30093:SF2">
    <property type="entry name" value="TYPE II SECRETION SYSTEM PROTEIN H"/>
    <property type="match status" value="1"/>
</dbReference>
<dbReference type="InParanoid" id="A0A517SMS7"/>
<dbReference type="InterPro" id="IPR011453">
    <property type="entry name" value="DUF1559"/>
</dbReference>
<dbReference type="RefSeq" id="WP_145034779.1">
    <property type="nucleotide sequence ID" value="NZ_CP036271.1"/>
</dbReference>
<gene>
    <name evidence="2" type="primary">xcpT_57</name>
    <name evidence="2" type="ORF">Pan44_54980</name>
</gene>
<dbReference type="EMBL" id="CP036271">
    <property type="protein sequence ID" value="QDT57429.1"/>
    <property type="molecule type" value="Genomic_DNA"/>
</dbReference>
<name>A0A517SMS7_9PLAN</name>
<dbReference type="NCBIfam" id="TIGR04294">
    <property type="entry name" value="pre_pil_HX9DG"/>
    <property type="match status" value="1"/>
</dbReference>
<dbReference type="KEGG" id="ccos:Pan44_54980"/>
<dbReference type="OrthoDB" id="246009at2"/>
<accession>A0A517SMS7</accession>
<dbReference type="Proteomes" id="UP000315700">
    <property type="component" value="Chromosome"/>
</dbReference>
<organism evidence="2 3">
    <name type="scientific">Caulifigura coniformis</name>
    <dbReference type="NCBI Taxonomy" id="2527983"/>
    <lineage>
        <taxon>Bacteria</taxon>
        <taxon>Pseudomonadati</taxon>
        <taxon>Planctomycetota</taxon>
        <taxon>Planctomycetia</taxon>
        <taxon>Planctomycetales</taxon>
        <taxon>Planctomycetaceae</taxon>
        <taxon>Caulifigura</taxon>
    </lineage>
</organism>
<protein>
    <submittedName>
        <fullName evidence="2">Type II secretion system protein G</fullName>
    </submittedName>
</protein>
<dbReference type="Gene3D" id="3.30.700.10">
    <property type="entry name" value="Glycoprotein, Type 4 Pilin"/>
    <property type="match status" value="1"/>
</dbReference>
<proteinExistence type="predicted"/>
<dbReference type="InterPro" id="IPR027558">
    <property type="entry name" value="Pre_pil_HX9DG_C"/>
</dbReference>
<reference evidence="2 3" key="1">
    <citation type="submission" date="2019-02" db="EMBL/GenBank/DDBJ databases">
        <title>Deep-cultivation of Planctomycetes and their phenomic and genomic characterization uncovers novel biology.</title>
        <authorList>
            <person name="Wiegand S."/>
            <person name="Jogler M."/>
            <person name="Boedeker C."/>
            <person name="Pinto D."/>
            <person name="Vollmers J."/>
            <person name="Rivas-Marin E."/>
            <person name="Kohn T."/>
            <person name="Peeters S.H."/>
            <person name="Heuer A."/>
            <person name="Rast P."/>
            <person name="Oberbeckmann S."/>
            <person name="Bunk B."/>
            <person name="Jeske O."/>
            <person name="Meyerdierks A."/>
            <person name="Storesund J.E."/>
            <person name="Kallscheuer N."/>
            <person name="Luecker S."/>
            <person name="Lage O.M."/>
            <person name="Pohl T."/>
            <person name="Merkel B.J."/>
            <person name="Hornburger P."/>
            <person name="Mueller R.-W."/>
            <person name="Bruemmer F."/>
            <person name="Labrenz M."/>
            <person name="Spormann A.M."/>
            <person name="Op den Camp H."/>
            <person name="Overmann J."/>
            <person name="Amann R."/>
            <person name="Jetten M.S.M."/>
            <person name="Mascher T."/>
            <person name="Medema M.H."/>
            <person name="Devos D.P."/>
            <person name="Kaster A.-K."/>
            <person name="Ovreas L."/>
            <person name="Rohde M."/>
            <person name="Galperin M.Y."/>
            <person name="Jogler C."/>
        </authorList>
    </citation>
    <scope>NUCLEOTIDE SEQUENCE [LARGE SCALE GENOMIC DNA]</scope>
    <source>
        <strain evidence="2 3">Pan44</strain>
    </source>
</reference>
<evidence type="ECO:0000259" key="1">
    <source>
        <dbReference type="Pfam" id="PF07596"/>
    </source>
</evidence>
<evidence type="ECO:0000313" key="3">
    <source>
        <dbReference type="Proteomes" id="UP000315700"/>
    </source>
</evidence>
<evidence type="ECO:0000313" key="2">
    <source>
        <dbReference type="EMBL" id="QDT57429.1"/>
    </source>
</evidence>
<dbReference type="PANTHER" id="PTHR30093">
    <property type="entry name" value="GENERAL SECRETION PATHWAY PROTEIN G"/>
    <property type="match status" value="1"/>
</dbReference>